<proteinExistence type="predicted"/>
<dbReference type="EMBL" id="JAULSV010000001">
    <property type="protein sequence ID" value="KAK0657582.1"/>
    <property type="molecule type" value="Genomic_DNA"/>
</dbReference>
<dbReference type="Proteomes" id="UP001174936">
    <property type="component" value="Unassembled WGS sequence"/>
</dbReference>
<protein>
    <submittedName>
        <fullName evidence="2">Uncharacterized protein</fullName>
    </submittedName>
</protein>
<accession>A0AA39YTX5</accession>
<keyword evidence="3" id="KW-1185">Reference proteome</keyword>
<name>A0AA39YTX5_9PEZI</name>
<evidence type="ECO:0000313" key="3">
    <source>
        <dbReference type="Proteomes" id="UP001174936"/>
    </source>
</evidence>
<organism evidence="2 3">
    <name type="scientific">Cercophora newfieldiana</name>
    <dbReference type="NCBI Taxonomy" id="92897"/>
    <lineage>
        <taxon>Eukaryota</taxon>
        <taxon>Fungi</taxon>
        <taxon>Dikarya</taxon>
        <taxon>Ascomycota</taxon>
        <taxon>Pezizomycotina</taxon>
        <taxon>Sordariomycetes</taxon>
        <taxon>Sordariomycetidae</taxon>
        <taxon>Sordariales</taxon>
        <taxon>Lasiosphaeriaceae</taxon>
        <taxon>Cercophora</taxon>
    </lineage>
</organism>
<evidence type="ECO:0000313" key="2">
    <source>
        <dbReference type="EMBL" id="KAK0657582.1"/>
    </source>
</evidence>
<comment type="caution">
    <text evidence="2">The sequence shown here is derived from an EMBL/GenBank/DDBJ whole genome shotgun (WGS) entry which is preliminary data.</text>
</comment>
<feature type="region of interest" description="Disordered" evidence="1">
    <location>
        <begin position="17"/>
        <end position="47"/>
    </location>
</feature>
<evidence type="ECO:0000256" key="1">
    <source>
        <dbReference type="SAM" id="MobiDB-lite"/>
    </source>
</evidence>
<reference evidence="2" key="1">
    <citation type="submission" date="2023-06" db="EMBL/GenBank/DDBJ databases">
        <title>Genome-scale phylogeny and comparative genomics of the fungal order Sordariales.</title>
        <authorList>
            <consortium name="Lawrence Berkeley National Laboratory"/>
            <person name="Hensen N."/>
            <person name="Bonometti L."/>
            <person name="Westerberg I."/>
            <person name="Brannstrom I.O."/>
            <person name="Guillou S."/>
            <person name="Cros-Aarteil S."/>
            <person name="Calhoun S."/>
            <person name="Haridas S."/>
            <person name="Kuo A."/>
            <person name="Mondo S."/>
            <person name="Pangilinan J."/>
            <person name="Riley R."/>
            <person name="Labutti K."/>
            <person name="Andreopoulos B."/>
            <person name="Lipzen A."/>
            <person name="Chen C."/>
            <person name="Yanf M."/>
            <person name="Daum C."/>
            <person name="Ng V."/>
            <person name="Clum A."/>
            <person name="Steindorff A."/>
            <person name="Ohm R."/>
            <person name="Martin F."/>
            <person name="Silar P."/>
            <person name="Natvig D."/>
            <person name="Lalanne C."/>
            <person name="Gautier V."/>
            <person name="Ament-Velasquez S.L."/>
            <person name="Kruys A."/>
            <person name="Hutchinson M.I."/>
            <person name="Powell A.J."/>
            <person name="Barry K."/>
            <person name="Miller A.N."/>
            <person name="Grigoriev I.V."/>
            <person name="Debuchy R."/>
            <person name="Gladieux P."/>
            <person name="Thoren M.H."/>
            <person name="Johannesson H."/>
        </authorList>
    </citation>
    <scope>NUCLEOTIDE SEQUENCE</scope>
    <source>
        <strain evidence="2">SMH2532-1</strain>
    </source>
</reference>
<sequence length="645" mass="73538">MQRRFKFGAAAHRPYYRPGLDDDNAWPDMSLRGGNPSEEKEDTYPAKIIPNKPPLTFAQLWEKNNPYRGASLITPTPKKIPDPVNPDPDVYLLGERDPRRRAKIEMLGYDEVPLMPKEGDNEARVRDLWYLKGKSGSWRPTRLDLQLRWPLIGELGTAWYRMMYVQLHLRVVDFVEAYFGHGDLPERPGAERLWREAKMGETFLHYAQLVCRQDNACGGWEAVLRERGRRVSLVVGVLTRILHTEVFDAYLFGADEKTAKMFRSYDDAMVQNDGYTRTSARSQSIRTILAGDAIPEKFWDSVDDLAYQMTKTVLPLLQLMDKKFGVSSRQHSSRKIYQDMHHIVSQAGFLSVGIRWSCDIFRFSWPVPGMGWELDMEEADDSIFKRSKKANDEREKLAKTKWDLAREKLKLAQETSATAPPPSIGMKILNALASALQAWMAAGEQEKLPTDPDTPWMTPSYLAKIHIALLPTLQRFSTGTIHARRTKAAVADGEAIDLVQKGRVVYYLGRVDDESDHLESKPKLEVWAKELRPLGTVGGIVDRLDESLVRALPVTIILLIVVPLLIDTLERYTAVIARLISRHIGSFFIHRLMGILWSFSEANKIFWGTLRDGFNYVWGLLIGVREYIAVTLIRAAQLIAGDQQR</sequence>
<dbReference type="AlphaFoldDB" id="A0AA39YTX5"/>
<gene>
    <name evidence="2" type="ORF">B0T16DRAFT_63551</name>
</gene>